<name>A0A081B1U2_PHYNI</name>
<dbReference type="GO" id="GO:0101031">
    <property type="term" value="C:protein folding chaperone complex"/>
    <property type="evidence" value="ECO:0007669"/>
    <property type="project" value="TreeGrafter"/>
</dbReference>
<evidence type="ECO:0000259" key="3">
    <source>
        <dbReference type="Pfam" id="PF13877"/>
    </source>
</evidence>
<evidence type="ECO:0000313" key="4">
    <source>
        <dbReference type="EMBL" id="ETO85103.1"/>
    </source>
</evidence>
<keyword evidence="1" id="KW-0677">Repeat</keyword>
<feature type="domain" description="RNA-polymerase II-associated protein 3-like C-terminal" evidence="3">
    <location>
        <begin position="2"/>
        <end position="73"/>
    </location>
</feature>
<dbReference type="AlphaFoldDB" id="A0A081B1U2"/>
<dbReference type="PANTHER" id="PTHR46423">
    <property type="entry name" value="RNA POLYMERASE II-ASSOCIATED PROTEIN 3"/>
    <property type="match status" value="1"/>
</dbReference>
<evidence type="ECO:0000313" key="5">
    <source>
        <dbReference type="Proteomes" id="UP000028582"/>
    </source>
</evidence>
<sequence length="108" mass="12230">MIDPPSLRTVFKAGMESDVLCEIFHTLRHAILSSSGDTPVPKEDSSFTLAFANELTKVPRFNMTIMLLSGNEKEDMAWVIKRLGELLKDDNDNEMQEVAKLNKVYELL</sequence>
<organism evidence="4 5">
    <name type="scientific">Phytophthora nicotianae P1976</name>
    <dbReference type="NCBI Taxonomy" id="1317066"/>
    <lineage>
        <taxon>Eukaryota</taxon>
        <taxon>Sar</taxon>
        <taxon>Stramenopiles</taxon>
        <taxon>Oomycota</taxon>
        <taxon>Peronosporomycetes</taxon>
        <taxon>Peronosporales</taxon>
        <taxon>Peronosporaceae</taxon>
        <taxon>Phytophthora</taxon>
    </lineage>
</organism>
<comment type="caution">
    <text evidence="4">The sequence shown here is derived from an EMBL/GenBank/DDBJ whole genome shotgun (WGS) entry which is preliminary data.</text>
</comment>
<dbReference type="InterPro" id="IPR025986">
    <property type="entry name" value="RPAP3-like_C"/>
</dbReference>
<evidence type="ECO:0000256" key="2">
    <source>
        <dbReference type="ARBA" id="ARBA00022803"/>
    </source>
</evidence>
<dbReference type="EMBL" id="ANJA01000193">
    <property type="protein sequence ID" value="ETO85103.1"/>
    <property type="molecule type" value="Genomic_DNA"/>
</dbReference>
<dbReference type="Proteomes" id="UP000028582">
    <property type="component" value="Unassembled WGS sequence"/>
</dbReference>
<dbReference type="Pfam" id="PF13877">
    <property type="entry name" value="RPAP3_C"/>
    <property type="match status" value="1"/>
</dbReference>
<keyword evidence="2" id="KW-0802">TPR repeat</keyword>
<accession>A0A081B1U2</accession>
<dbReference type="PANTHER" id="PTHR46423:SF1">
    <property type="entry name" value="RNA POLYMERASE II-ASSOCIATED PROTEIN 3"/>
    <property type="match status" value="1"/>
</dbReference>
<gene>
    <name evidence="4" type="ORF">F444_01078</name>
</gene>
<proteinExistence type="predicted"/>
<evidence type="ECO:0000256" key="1">
    <source>
        <dbReference type="ARBA" id="ARBA00022737"/>
    </source>
</evidence>
<protein>
    <recommendedName>
        <fullName evidence="3">RNA-polymerase II-associated protein 3-like C-terminal domain-containing protein</fullName>
    </recommendedName>
</protein>
<dbReference type="InterPro" id="IPR051966">
    <property type="entry name" value="RPAP3"/>
</dbReference>
<reference evidence="4 5" key="1">
    <citation type="submission" date="2013-11" db="EMBL/GenBank/DDBJ databases">
        <title>The Genome Sequence of Phytophthora parasitica P1976.</title>
        <authorList>
            <consortium name="The Broad Institute Genomics Platform"/>
            <person name="Russ C."/>
            <person name="Tyler B."/>
            <person name="Panabieres F."/>
            <person name="Shan W."/>
            <person name="Tripathy S."/>
            <person name="Grunwald N."/>
            <person name="Machado M."/>
            <person name="Johnson C.S."/>
            <person name="Walker B."/>
            <person name="Young S."/>
            <person name="Zeng Q."/>
            <person name="Gargeya S."/>
            <person name="Fitzgerald M."/>
            <person name="Haas B."/>
            <person name="Abouelleil A."/>
            <person name="Allen A.W."/>
            <person name="Alvarado L."/>
            <person name="Arachchi H.M."/>
            <person name="Berlin A.M."/>
            <person name="Chapman S.B."/>
            <person name="Gainer-Dewar J."/>
            <person name="Goldberg J."/>
            <person name="Griggs A."/>
            <person name="Gujja S."/>
            <person name="Hansen M."/>
            <person name="Howarth C."/>
            <person name="Imamovic A."/>
            <person name="Ireland A."/>
            <person name="Larimer J."/>
            <person name="McCowan C."/>
            <person name="Murphy C."/>
            <person name="Pearson M."/>
            <person name="Poon T.W."/>
            <person name="Priest M."/>
            <person name="Roberts A."/>
            <person name="Saif S."/>
            <person name="Shea T."/>
            <person name="Sisk P."/>
            <person name="Sykes S."/>
            <person name="Wortman J."/>
            <person name="Nusbaum C."/>
            <person name="Birren B."/>
        </authorList>
    </citation>
    <scope>NUCLEOTIDE SEQUENCE [LARGE SCALE GENOMIC DNA]</scope>
    <source>
        <strain evidence="4 5">P1976</strain>
    </source>
</reference>